<accession>A0A165A4V2</accession>
<evidence type="ECO:0000313" key="4">
    <source>
        <dbReference type="Proteomes" id="UP000076722"/>
    </source>
</evidence>
<protein>
    <recommendedName>
        <fullName evidence="2">DUF6699 domain-containing protein</fullName>
    </recommendedName>
</protein>
<proteinExistence type="predicted"/>
<sequence>MHYETAYSPRSGAPSPALSGYRTGNSTSYFLPRTQNYMPSQQYGYGNYYSPSSPGMIYSAGSGRGGYSGFPSHSYGEDQYSRSPESSGHDGYDGNYLRPEVHRPRFIRDRRGRSPRQADIDSLKDEYEAEPSAVEGLHRALWPNSDLQFDLYYAPPDSERARDGPALDNNAMVIRIVSDDFPWSIDARTSKEDAANPVTHRDVMQSLYDFFQKELTDPEFANASESRKAKITKAWEARQVDEEDTLVKRIDWLGKRTRFDGLTKLDTSRMPPPLLPGRKPCAETWILRLRNRDE</sequence>
<evidence type="ECO:0000259" key="2">
    <source>
        <dbReference type="Pfam" id="PF20415"/>
    </source>
</evidence>
<feature type="domain" description="DUF6699" evidence="2">
    <location>
        <begin position="149"/>
        <end position="264"/>
    </location>
</feature>
<organism evidence="3 4">
    <name type="scientific">Sistotremastrum niveocremeum HHB9708</name>
    <dbReference type="NCBI Taxonomy" id="1314777"/>
    <lineage>
        <taxon>Eukaryota</taxon>
        <taxon>Fungi</taxon>
        <taxon>Dikarya</taxon>
        <taxon>Basidiomycota</taxon>
        <taxon>Agaricomycotina</taxon>
        <taxon>Agaricomycetes</taxon>
        <taxon>Sistotremastrales</taxon>
        <taxon>Sistotremastraceae</taxon>
        <taxon>Sertulicium</taxon>
        <taxon>Sertulicium niveocremeum</taxon>
    </lineage>
</organism>
<dbReference type="STRING" id="1314777.A0A165A4V2"/>
<dbReference type="Pfam" id="PF20415">
    <property type="entry name" value="DUF6699"/>
    <property type="match status" value="1"/>
</dbReference>
<evidence type="ECO:0000313" key="3">
    <source>
        <dbReference type="EMBL" id="KZS98481.1"/>
    </source>
</evidence>
<gene>
    <name evidence="3" type="ORF">SISNIDRAFT_448721</name>
</gene>
<reference evidence="3 4" key="1">
    <citation type="journal article" date="2016" name="Mol. Biol. Evol.">
        <title>Comparative Genomics of Early-Diverging Mushroom-Forming Fungi Provides Insights into the Origins of Lignocellulose Decay Capabilities.</title>
        <authorList>
            <person name="Nagy L.G."/>
            <person name="Riley R."/>
            <person name="Tritt A."/>
            <person name="Adam C."/>
            <person name="Daum C."/>
            <person name="Floudas D."/>
            <person name="Sun H."/>
            <person name="Yadav J.S."/>
            <person name="Pangilinan J."/>
            <person name="Larsson K.H."/>
            <person name="Matsuura K."/>
            <person name="Barry K."/>
            <person name="Labutti K."/>
            <person name="Kuo R."/>
            <person name="Ohm R.A."/>
            <person name="Bhattacharya S.S."/>
            <person name="Shirouzu T."/>
            <person name="Yoshinaga Y."/>
            <person name="Martin F.M."/>
            <person name="Grigoriev I.V."/>
            <person name="Hibbett D.S."/>
        </authorList>
    </citation>
    <scope>NUCLEOTIDE SEQUENCE [LARGE SCALE GENOMIC DNA]</scope>
    <source>
        <strain evidence="3 4">HHB9708</strain>
    </source>
</reference>
<feature type="compositionally biased region" description="Basic and acidic residues" evidence="1">
    <location>
        <begin position="116"/>
        <end position="126"/>
    </location>
</feature>
<feature type="compositionally biased region" description="Basic and acidic residues" evidence="1">
    <location>
        <begin position="99"/>
        <end position="109"/>
    </location>
</feature>
<evidence type="ECO:0000256" key="1">
    <source>
        <dbReference type="SAM" id="MobiDB-lite"/>
    </source>
</evidence>
<dbReference type="OrthoDB" id="21474at2759"/>
<keyword evidence="4" id="KW-1185">Reference proteome</keyword>
<dbReference type="AlphaFoldDB" id="A0A165A4V2"/>
<dbReference type="InterPro" id="IPR046522">
    <property type="entry name" value="DUF6699"/>
</dbReference>
<name>A0A165A4V2_9AGAM</name>
<dbReference type="Proteomes" id="UP000076722">
    <property type="component" value="Unassembled WGS sequence"/>
</dbReference>
<dbReference type="EMBL" id="KV419395">
    <property type="protein sequence ID" value="KZS98481.1"/>
    <property type="molecule type" value="Genomic_DNA"/>
</dbReference>
<feature type="region of interest" description="Disordered" evidence="1">
    <location>
        <begin position="70"/>
        <end position="127"/>
    </location>
</feature>
<feature type="region of interest" description="Disordered" evidence="1">
    <location>
        <begin position="1"/>
        <end position="26"/>
    </location>
</feature>